<feature type="transmembrane region" description="Helical" evidence="6">
    <location>
        <begin position="355"/>
        <end position="376"/>
    </location>
</feature>
<gene>
    <name evidence="8" type="ORF">DCCM_4122</name>
</gene>
<dbReference type="AlphaFoldDB" id="A0A2L2XM25"/>
<feature type="transmembrane region" description="Helical" evidence="6">
    <location>
        <begin position="137"/>
        <end position="159"/>
    </location>
</feature>
<dbReference type="RefSeq" id="WP_165792181.1">
    <property type="nucleotide sequence ID" value="NZ_BFAV01000155.1"/>
</dbReference>
<reference evidence="9" key="1">
    <citation type="submission" date="2018-02" db="EMBL/GenBank/DDBJ databases">
        <title>Genome sequence of Desulfocucumis palustris strain NAW-5.</title>
        <authorList>
            <person name="Watanabe M."/>
            <person name="Kojima H."/>
            <person name="Fukui M."/>
        </authorList>
    </citation>
    <scope>NUCLEOTIDE SEQUENCE [LARGE SCALE GENOMIC DNA]</scope>
    <source>
        <strain evidence="9">NAW-5</strain>
    </source>
</reference>
<organism evidence="8 9">
    <name type="scientific">Desulfocucumis palustris</name>
    <dbReference type="NCBI Taxonomy" id="1898651"/>
    <lineage>
        <taxon>Bacteria</taxon>
        <taxon>Bacillati</taxon>
        <taxon>Bacillota</taxon>
        <taxon>Clostridia</taxon>
        <taxon>Eubacteriales</taxon>
        <taxon>Desulfocucumaceae</taxon>
        <taxon>Desulfocucumis</taxon>
    </lineage>
</organism>
<dbReference type="InterPro" id="IPR036259">
    <property type="entry name" value="MFS_trans_sf"/>
</dbReference>
<evidence type="ECO:0000256" key="3">
    <source>
        <dbReference type="ARBA" id="ARBA00022692"/>
    </source>
</evidence>
<keyword evidence="5 6" id="KW-0472">Membrane</keyword>
<keyword evidence="2" id="KW-0813">Transport</keyword>
<dbReference type="PANTHER" id="PTHR23531:SF1">
    <property type="entry name" value="QUINOLENE RESISTANCE PROTEIN NORA"/>
    <property type="match status" value="1"/>
</dbReference>
<dbReference type="EMBL" id="BFAV01000155">
    <property type="protein sequence ID" value="GBF35001.1"/>
    <property type="molecule type" value="Genomic_DNA"/>
</dbReference>
<evidence type="ECO:0000256" key="6">
    <source>
        <dbReference type="SAM" id="Phobius"/>
    </source>
</evidence>
<keyword evidence="9" id="KW-1185">Reference proteome</keyword>
<dbReference type="GO" id="GO:0022857">
    <property type="term" value="F:transmembrane transporter activity"/>
    <property type="evidence" value="ECO:0007669"/>
    <property type="project" value="InterPro"/>
</dbReference>
<dbReference type="Proteomes" id="UP000239549">
    <property type="component" value="Unassembled WGS sequence"/>
</dbReference>
<dbReference type="PANTHER" id="PTHR23531">
    <property type="entry name" value="QUINOLENE RESISTANCE PROTEIN NORA"/>
    <property type="match status" value="1"/>
</dbReference>
<feature type="transmembrane region" description="Helical" evidence="6">
    <location>
        <begin position="242"/>
        <end position="260"/>
    </location>
</feature>
<keyword evidence="3 6" id="KW-0812">Transmembrane</keyword>
<dbReference type="SUPFAM" id="SSF103473">
    <property type="entry name" value="MFS general substrate transporter"/>
    <property type="match status" value="1"/>
</dbReference>
<feature type="transmembrane region" description="Helical" evidence="6">
    <location>
        <begin position="47"/>
        <end position="66"/>
    </location>
</feature>
<evidence type="ECO:0000259" key="7">
    <source>
        <dbReference type="PROSITE" id="PS50850"/>
    </source>
</evidence>
<dbReference type="Pfam" id="PF07690">
    <property type="entry name" value="MFS_1"/>
    <property type="match status" value="1"/>
</dbReference>
<comment type="subcellular location">
    <subcellularLocation>
        <location evidence="1">Cell membrane</location>
        <topology evidence="1">Multi-pass membrane protein</topology>
    </subcellularLocation>
</comment>
<proteinExistence type="predicted"/>
<feature type="transmembrane region" description="Helical" evidence="6">
    <location>
        <begin position="207"/>
        <end position="230"/>
    </location>
</feature>
<evidence type="ECO:0000313" key="9">
    <source>
        <dbReference type="Proteomes" id="UP000239549"/>
    </source>
</evidence>
<feature type="transmembrane region" description="Helical" evidence="6">
    <location>
        <begin position="272"/>
        <end position="290"/>
    </location>
</feature>
<protein>
    <submittedName>
        <fullName evidence="8">Major facilitator family transporter</fullName>
    </submittedName>
</protein>
<keyword evidence="4 6" id="KW-1133">Transmembrane helix</keyword>
<comment type="caution">
    <text evidence="8">The sequence shown here is derived from an EMBL/GenBank/DDBJ whole genome shotgun (WGS) entry which is preliminary data.</text>
</comment>
<name>A0A2L2XM25_9FIRM</name>
<accession>A0A2L2XM25</accession>
<feature type="transmembrane region" description="Helical" evidence="6">
    <location>
        <begin position="78"/>
        <end position="94"/>
    </location>
</feature>
<evidence type="ECO:0000256" key="1">
    <source>
        <dbReference type="ARBA" id="ARBA00004651"/>
    </source>
</evidence>
<dbReference type="CDD" id="cd17489">
    <property type="entry name" value="MFS_YfcJ_like"/>
    <property type="match status" value="1"/>
</dbReference>
<evidence type="ECO:0000256" key="4">
    <source>
        <dbReference type="ARBA" id="ARBA00022989"/>
    </source>
</evidence>
<feature type="transmembrane region" description="Helical" evidence="6">
    <location>
        <begin position="329"/>
        <end position="349"/>
    </location>
</feature>
<sequence>MPGQNNNGIISRNFILGFVANFLFFGTNFYLVPVLPLHLDGLGGTRAQIGLVIGAFSLTAIFLRPVVGRISDIIKKKWLMALGALIFIAAPPLYAATESIYILAIVRIFHGVGIASFAAASAALVPEIVPLEKLGQATGLYVTSVSIATGLAPLLGSHMSATTDFAVQMTVPSIASLLALVMVLLIKEPAPRNAGNTTPFFEVLKSPHVMVPTLIFTACSFSLGTITAFLPLYTISWGYNNSGIFFSVFSATLIGMRFLAGGLPDRFSKTRVIFPSLLLLSFALALLSAVRTPLTLALNAALYGIGYALAYPSLNAWVVEHSPVAGRGLAMGVFSASVDAGAFLGPVFMGIICQYLGFSTGFLLSALIPLLALCLFKTTIAGDDLRVTQACQAQSENEAATKPPAF</sequence>
<dbReference type="InterPro" id="IPR011701">
    <property type="entry name" value="MFS"/>
</dbReference>
<dbReference type="GO" id="GO:0005886">
    <property type="term" value="C:plasma membrane"/>
    <property type="evidence" value="ECO:0007669"/>
    <property type="project" value="UniProtKB-SubCell"/>
</dbReference>
<feature type="transmembrane region" description="Helical" evidence="6">
    <location>
        <begin position="100"/>
        <end position="125"/>
    </location>
</feature>
<dbReference type="InterPro" id="IPR020846">
    <property type="entry name" value="MFS_dom"/>
</dbReference>
<dbReference type="PROSITE" id="PS50850">
    <property type="entry name" value="MFS"/>
    <property type="match status" value="1"/>
</dbReference>
<evidence type="ECO:0000256" key="5">
    <source>
        <dbReference type="ARBA" id="ARBA00023136"/>
    </source>
</evidence>
<feature type="domain" description="Major facilitator superfamily (MFS) profile" evidence="7">
    <location>
        <begin position="13"/>
        <end position="384"/>
    </location>
</feature>
<evidence type="ECO:0000256" key="2">
    <source>
        <dbReference type="ARBA" id="ARBA00022448"/>
    </source>
</evidence>
<dbReference type="Gene3D" id="1.20.1250.20">
    <property type="entry name" value="MFS general substrate transporter like domains"/>
    <property type="match status" value="1"/>
</dbReference>
<dbReference type="InterPro" id="IPR052714">
    <property type="entry name" value="MFS_Exporter"/>
</dbReference>
<feature type="transmembrane region" description="Helical" evidence="6">
    <location>
        <begin position="296"/>
        <end position="317"/>
    </location>
</feature>
<feature type="transmembrane region" description="Helical" evidence="6">
    <location>
        <begin position="14"/>
        <end position="35"/>
    </location>
</feature>
<feature type="transmembrane region" description="Helical" evidence="6">
    <location>
        <begin position="165"/>
        <end position="186"/>
    </location>
</feature>
<evidence type="ECO:0000313" key="8">
    <source>
        <dbReference type="EMBL" id="GBF35001.1"/>
    </source>
</evidence>